<organism evidence="4 5">
    <name type="scientific">Cryptolaemus montrouzieri</name>
    <dbReference type="NCBI Taxonomy" id="559131"/>
    <lineage>
        <taxon>Eukaryota</taxon>
        <taxon>Metazoa</taxon>
        <taxon>Ecdysozoa</taxon>
        <taxon>Arthropoda</taxon>
        <taxon>Hexapoda</taxon>
        <taxon>Insecta</taxon>
        <taxon>Pterygota</taxon>
        <taxon>Neoptera</taxon>
        <taxon>Endopterygota</taxon>
        <taxon>Coleoptera</taxon>
        <taxon>Polyphaga</taxon>
        <taxon>Cucujiformia</taxon>
        <taxon>Coccinelloidea</taxon>
        <taxon>Coccinellidae</taxon>
        <taxon>Scymninae</taxon>
        <taxon>Scymnini</taxon>
        <taxon>Cryptolaemus</taxon>
    </lineage>
</organism>
<evidence type="ECO:0000313" key="4">
    <source>
        <dbReference type="EMBL" id="KAL3268855.1"/>
    </source>
</evidence>
<evidence type="ECO:0000256" key="1">
    <source>
        <dbReference type="ARBA" id="ARBA00010363"/>
    </source>
</evidence>
<evidence type="ECO:0000259" key="3">
    <source>
        <dbReference type="PROSITE" id="PS51819"/>
    </source>
</evidence>
<dbReference type="EMBL" id="JABFTP020000021">
    <property type="protein sequence ID" value="KAL3268855.1"/>
    <property type="molecule type" value="Genomic_DNA"/>
</dbReference>
<dbReference type="InterPro" id="IPR004360">
    <property type="entry name" value="Glyas_Fos-R_dOase_dom"/>
</dbReference>
<dbReference type="CDD" id="cd16357">
    <property type="entry name" value="GLOD4_C"/>
    <property type="match status" value="1"/>
</dbReference>
<dbReference type="PANTHER" id="PTHR46466:SF1">
    <property type="entry name" value="GLYOXALASE DOMAIN-CONTAINING PROTEIN 4"/>
    <property type="match status" value="1"/>
</dbReference>
<dbReference type="InterPro" id="IPR043194">
    <property type="entry name" value="GLOD4_C"/>
</dbReference>
<gene>
    <name evidence="4" type="ORF">HHI36_007944</name>
</gene>
<dbReference type="Proteomes" id="UP001516400">
    <property type="component" value="Unassembled WGS sequence"/>
</dbReference>
<dbReference type="Pfam" id="PF00903">
    <property type="entry name" value="Glyoxalase"/>
    <property type="match status" value="1"/>
</dbReference>
<feature type="domain" description="VOC" evidence="3">
    <location>
        <begin position="7"/>
        <end position="128"/>
    </location>
</feature>
<sequence>MAGIRGRALHFVFKVADRAKTAHFYRDILGMKVLRHEEFSEGCEASCNGPYANRWSKTMIGYGPEDTHFVVELTYNYGVKSYEKGNDFISMTIRSREVLQRAKEQNWPILPNNILEAPGGYHFKILNEPQPSDSDPVQKVTLACSNLLKSINYWNGLLGLTIFERSDKTVLLGFEERQAKLELLEIDSNIDRGKSFGRIAFSCPYEQQEELDKKVNDHKVKIIHPLTVLETPGKSNVRVLILADPDDHEICFVDDEGFRQLSQVDPEGNKLLDRYIKTDKS</sequence>
<evidence type="ECO:0000313" key="5">
    <source>
        <dbReference type="Proteomes" id="UP001516400"/>
    </source>
</evidence>
<proteinExistence type="inferred from homology"/>
<dbReference type="Gene3D" id="3.10.180.10">
    <property type="entry name" value="2,3-Dihydroxybiphenyl 1,2-Dioxygenase, domain 1"/>
    <property type="match status" value="2"/>
</dbReference>
<dbReference type="PANTHER" id="PTHR46466">
    <property type="entry name" value="GLYOXALASE DOMAIN-CONTAINING PROTEIN 4"/>
    <property type="match status" value="1"/>
</dbReference>
<reference evidence="4 5" key="1">
    <citation type="journal article" date="2021" name="BMC Biol.">
        <title>Horizontally acquired antibacterial genes associated with adaptive radiation of ladybird beetles.</title>
        <authorList>
            <person name="Li H.S."/>
            <person name="Tang X.F."/>
            <person name="Huang Y.H."/>
            <person name="Xu Z.Y."/>
            <person name="Chen M.L."/>
            <person name="Du X.Y."/>
            <person name="Qiu B.Y."/>
            <person name="Chen P.T."/>
            <person name="Zhang W."/>
            <person name="Slipinski A."/>
            <person name="Escalona H.E."/>
            <person name="Waterhouse R.M."/>
            <person name="Zwick A."/>
            <person name="Pang H."/>
        </authorList>
    </citation>
    <scope>NUCLEOTIDE SEQUENCE [LARGE SCALE GENOMIC DNA]</scope>
    <source>
        <strain evidence="4">SYSU2018</strain>
    </source>
</reference>
<protein>
    <recommendedName>
        <fullName evidence="3">VOC domain-containing protein</fullName>
    </recommendedName>
</protein>
<comment type="caution">
    <text evidence="4">The sequence shown here is derived from an EMBL/GenBank/DDBJ whole genome shotgun (WGS) entry which is preliminary data.</text>
</comment>
<dbReference type="PROSITE" id="PS51819">
    <property type="entry name" value="VOC"/>
    <property type="match status" value="2"/>
</dbReference>
<dbReference type="Pfam" id="PF21701">
    <property type="entry name" value="GLOD4_C"/>
    <property type="match status" value="1"/>
</dbReference>
<dbReference type="InterPro" id="IPR029068">
    <property type="entry name" value="Glyas_Bleomycin-R_OHBP_Dase"/>
</dbReference>
<name>A0ABD2MR20_9CUCU</name>
<dbReference type="SUPFAM" id="SSF54593">
    <property type="entry name" value="Glyoxalase/Bleomycin resistance protein/Dihydroxybiphenyl dioxygenase"/>
    <property type="match status" value="2"/>
</dbReference>
<feature type="domain" description="VOC" evidence="3">
    <location>
        <begin position="136"/>
        <end position="255"/>
    </location>
</feature>
<dbReference type="InterPro" id="IPR037523">
    <property type="entry name" value="VOC_core"/>
</dbReference>
<comment type="similarity">
    <text evidence="1">Belongs to the glyoxalase I family.</text>
</comment>
<dbReference type="AlphaFoldDB" id="A0ABD2MR20"/>
<dbReference type="InterPro" id="IPR043193">
    <property type="entry name" value="GLOD4"/>
</dbReference>
<keyword evidence="5" id="KW-1185">Reference proteome</keyword>
<keyword evidence="2" id="KW-0677">Repeat</keyword>
<accession>A0ABD2MR20</accession>
<evidence type="ECO:0000256" key="2">
    <source>
        <dbReference type="ARBA" id="ARBA00022737"/>
    </source>
</evidence>